<evidence type="ECO:0000313" key="3">
    <source>
        <dbReference type="Proteomes" id="UP000327030"/>
    </source>
</evidence>
<dbReference type="Pfam" id="PF19498">
    <property type="entry name" value="DUF6033"/>
    <property type="match status" value="1"/>
</dbReference>
<dbReference type="InterPro" id="IPR046097">
    <property type="entry name" value="DUF6033"/>
</dbReference>
<dbReference type="AlphaFoldDB" id="A0A5P6VPH6"/>
<organism evidence="2 3">
    <name type="scientific">Pseudobutyrivibrio xylanivorans</name>
    <dbReference type="NCBI Taxonomy" id="185007"/>
    <lineage>
        <taxon>Bacteria</taxon>
        <taxon>Bacillati</taxon>
        <taxon>Bacillota</taxon>
        <taxon>Clostridia</taxon>
        <taxon>Lachnospirales</taxon>
        <taxon>Lachnospiraceae</taxon>
        <taxon>Pseudobutyrivibrio</taxon>
    </lineage>
</organism>
<name>A0A5P6VPH6_PSEXY</name>
<reference evidence="3" key="1">
    <citation type="submission" date="2019-08" db="EMBL/GenBank/DDBJ databases">
        <title>Complete Genome Sequence of the Polysaccharide-Degrading Rumen Bacterium Pseudobutyrivibrio xylanivorans MA3014.</title>
        <authorList>
            <person name="Palevich N."/>
            <person name="Maclean P.H."/>
            <person name="Kelly W.J."/>
            <person name="Leahy S.C."/>
            <person name="Rakonjac J."/>
            <person name="Attwood G.T."/>
        </authorList>
    </citation>
    <scope>NUCLEOTIDE SEQUENCE [LARGE SCALE GENOMIC DNA]</scope>
    <source>
        <strain evidence="3">MA3014</strain>
    </source>
</reference>
<dbReference type="EMBL" id="CP043028">
    <property type="protein sequence ID" value="QFJ54467.1"/>
    <property type="molecule type" value="Genomic_DNA"/>
</dbReference>
<sequence>MVGINGLSSLYNQYDVNRLKKNKTAEKAETSEVKKTETKKAESTESKLSDKGKEYLKTLREKYKDYDFIIADTKEDQDALAAASDKEISVMISSSELEKMAEDEEYGNERLKQMEDAVEMSKKLMDELAEKGDLDDDTGINKITIELADDGSIKLFAELEKSSAKQRERIQANREKQKEEAKAEEKKTKASAYEKSYEKNEEYRQRTTVEASSAEELLEKIRGIDWTAVPYDEIKTGEKIDFAV</sequence>
<dbReference type="RefSeq" id="WP_151622957.1">
    <property type="nucleotide sequence ID" value="NZ_CP043028.1"/>
</dbReference>
<feature type="compositionally biased region" description="Basic and acidic residues" evidence="1">
    <location>
        <begin position="166"/>
        <end position="188"/>
    </location>
</feature>
<proteinExistence type="predicted"/>
<evidence type="ECO:0000313" key="2">
    <source>
        <dbReference type="EMBL" id="QFJ54467.1"/>
    </source>
</evidence>
<feature type="region of interest" description="Disordered" evidence="1">
    <location>
        <begin position="166"/>
        <end position="211"/>
    </location>
</feature>
<protein>
    <submittedName>
        <fullName evidence="2">Uncharacterized protein</fullName>
    </submittedName>
</protein>
<feature type="compositionally biased region" description="Basic and acidic residues" evidence="1">
    <location>
        <begin position="195"/>
        <end position="207"/>
    </location>
</feature>
<feature type="region of interest" description="Disordered" evidence="1">
    <location>
        <begin position="21"/>
        <end position="50"/>
    </location>
</feature>
<gene>
    <name evidence="2" type="ORF">FXF36_06135</name>
</gene>
<dbReference type="Proteomes" id="UP000327030">
    <property type="component" value="Chromosome 1"/>
</dbReference>
<dbReference type="OrthoDB" id="1665789at2"/>
<evidence type="ECO:0000256" key="1">
    <source>
        <dbReference type="SAM" id="MobiDB-lite"/>
    </source>
</evidence>
<dbReference type="KEGG" id="pxv:FXF36_06135"/>
<accession>A0A5P6VPH6</accession>
<feature type="compositionally biased region" description="Basic and acidic residues" evidence="1">
    <location>
        <begin position="23"/>
        <end position="50"/>
    </location>
</feature>